<gene>
    <name evidence="3" type="ORF">KC01_LOCUS6441</name>
</gene>
<evidence type="ECO:0000313" key="3">
    <source>
        <dbReference type="EMBL" id="CAL1574745.1"/>
    </source>
</evidence>
<sequence length="147" mass="15668">MQQASQPRVLGARRVQTRATLTPAGPPQRCQGCGDLLCQPWCLLISLTLLFLSLLCSWAVVHLTLGTHGGAPFRIAGGYSQNVPQDDTATIDPHFTTNCTMDALGSLPDQGGFSFGRNSQSLNRHLPLGTAPTSSPPPCRSNPCRQA</sequence>
<organism evidence="3 4">
    <name type="scientific">Knipowitschia caucasica</name>
    <name type="common">Caucasian dwarf goby</name>
    <name type="synonym">Pomatoschistus caucasicus</name>
    <dbReference type="NCBI Taxonomy" id="637954"/>
    <lineage>
        <taxon>Eukaryota</taxon>
        <taxon>Metazoa</taxon>
        <taxon>Chordata</taxon>
        <taxon>Craniata</taxon>
        <taxon>Vertebrata</taxon>
        <taxon>Euteleostomi</taxon>
        <taxon>Actinopterygii</taxon>
        <taxon>Neopterygii</taxon>
        <taxon>Teleostei</taxon>
        <taxon>Neoteleostei</taxon>
        <taxon>Acanthomorphata</taxon>
        <taxon>Gobiaria</taxon>
        <taxon>Gobiiformes</taxon>
        <taxon>Gobioidei</taxon>
        <taxon>Gobiidae</taxon>
        <taxon>Gobiinae</taxon>
        <taxon>Knipowitschia</taxon>
    </lineage>
</organism>
<name>A0AAV2JBE9_KNICA</name>
<evidence type="ECO:0000256" key="1">
    <source>
        <dbReference type="SAM" id="MobiDB-lite"/>
    </source>
</evidence>
<keyword evidence="2" id="KW-1133">Transmembrane helix</keyword>
<feature type="region of interest" description="Disordered" evidence="1">
    <location>
        <begin position="125"/>
        <end position="147"/>
    </location>
</feature>
<proteinExistence type="predicted"/>
<keyword evidence="2" id="KW-0812">Transmembrane</keyword>
<reference evidence="3 4" key="1">
    <citation type="submission" date="2024-04" db="EMBL/GenBank/DDBJ databases">
        <authorList>
            <person name="Waldvogel A.-M."/>
            <person name="Schoenle A."/>
        </authorList>
    </citation>
    <scope>NUCLEOTIDE SEQUENCE [LARGE SCALE GENOMIC DNA]</scope>
</reference>
<evidence type="ECO:0000256" key="2">
    <source>
        <dbReference type="SAM" id="Phobius"/>
    </source>
</evidence>
<feature type="transmembrane region" description="Helical" evidence="2">
    <location>
        <begin position="44"/>
        <end position="65"/>
    </location>
</feature>
<dbReference type="Proteomes" id="UP001497482">
    <property type="component" value="Chromosome 12"/>
</dbReference>
<accession>A0AAV2JBE9</accession>
<keyword evidence="4" id="KW-1185">Reference proteome</keyword>
<keyword evidence="2" id="KW-0472">Membrane</keyword>
<dbReference type="AlphaFoldDB" id="A0AAV2JBE9"/>
<protein>
    <submittedName>
        <fullName evidence="3">Uncharacterized protein</fullName>
    </submittedName>
</protein>
<dbReference type="EMBL" id="OZ035834">
    <property type="protein sequence ID" value="CAL1574745.1"/>
    <property type="molecule type" value="Genomic_DNA"/>
</dbReference>
<evidence type="ECO:0000313" key="4">
    <source>
        <dbReference type="Proteomes" id="UP001497482"/>
    </source>
</evidence>